<dbReference type="Reactome" id="R-CFA-202040">
    <property type="pathway name" value="G-protein activation"/>
</dbReference>
<dbReference type="Reactome" id="R-CFA-416476">
    <property type="pathway name" value="G alpha (q) signalling events"/>
</dbReference>
<feature type="region of interest" description="Disordered" evidence="12">
    <location>
        <begin position="221"/>
        <end position="243"/>
    </location>
</feature>
<reference evidence="14" key="1">
    <citation type="submission" date="2020-03" db="EMBL/GenBank/DDBJ databases">
        <title>Long-read based genome assembly of a Labrador retriever dog.</title>
        <authorList>
            <person name="Eory L."/>
            <person name="Zhang W."/>
            <person name="Schoenebeck J."/>
        </authorList>
    </citation>
    <scope>NUCLEOTIDE SEQUENCE [LARGE SCALE GENOMIC DNA]</scope>
    <source>
        <strain evidence="14">Labrador retriever</strain>
    </source>
</reference>
<evidence type="ECO:0000313" key="15">
    <source>
        <dbReference type="Proteomes" id="UP000805418"/>
    </source>
</evidence>
<dbReference type="Reactome" id="R-CFA-9009391">
    <property type="pathway name" value="Extra-nuclear estrogen signaling"/>
</dbReference>
<evidence type="ECO:0000313" key="14">
    <source>
        <dbReference type="Ensembl" id="ENSCAFP00845022888.1"/>
    </source>
</evidence>
<accession>A0A8I3NPA7</accession>
<dbReference type="Reactome" id="R-CFA-418597">
    <property type="pathway name" value="G alpha (z) signalling events"/>
</dbReference>
<sequence>PGNNRPYVSGRLLEVKDGRFLPGRVLLFLLRKQNPDVTWERGGKKKKKKEQKVKLVSAGKWASAAPSAGRSAGGPRGRGGRGRRQGRGRAGVRGCSGSPPPRAGRGRGRAEESPGGPEAAGRGGRGAGRGGRGGRRAGCAGPAVPSGRGPGLLHSQPLPLRSGPGPGWARMPALHIEDLPEKEKLKMEVEQLRKEVKLQRQQVSKCSEEIKNYIEERSGEDPLVKGIPEDKNPFKEKGSCIIS</sequence>
<dbReference type="Reactome" id="R-CFA-392170">
    <property type="pathway name" value="ADP signalling through P2Y purinoceptor 12"/>
</dbReference>
<evidence type="ECO:0000256" key="6">
    <source>
        <dbReference type="ARBA" id="ARBA00023136"/>
    </source>
</evidence>
<keyword evidence="9" id="KW-0636">Prenylation</keyword>
<evidence type="ECO:0000256" key="5">
    <source>
        <dbReference type="ARBA" id="ARBA00022481"/>
    </source>
</evidence>
<dbReference type="Reactome" id="R-CFA-418592">
    <property type="pathway name" value="ADP signalling through P2Y purinoceptor 1"/>
</dbReference>
<evidence type="ECO:0000256" key="7">
    <source>
        <dbReference type="ARBA" id="ARBA00023224"/>
    </source>
</evidence>
<dbReference type="Reactome" id="R-CFA-418217">
    <property type="pathway name" value="G beta:gamma signalling through PLC beta"/>
</dbReference>
<proteinExistence type="inferred from homology"/>
<dbReference type="GO" id="GO:0031681">
    <property type="term" value="F:G-protein beta-subunit binding"/>
    <property type="evidence" value="ECO:0000318"/>
    <property type="project" value="GO_Central"/>
</dbReference>
<protein>
    <recommendedName>
        <fullName evidence="10">Guanine nucleotide-binding protein subunit gamma</fullName>
    </recommendedName>
</protein>
<keyword evidence="4 10" id="KW-1003">Cell membrane</keyword>
<dbReference type="SMART" id="SM00224">
    <property type="entry name" value="GGL"/>
    <property type="match status" value="1"/>
</dbReference>
<dbReference type="GO" id="GO:0005834">
    <property type="term" value="C:heterotrimeric G-protein complex"/>
    <property type="evidence" value="ECO:0000318"/>
    <property type="project" value="GO_Central"/>
</dbReference>
<dbReference type="Proteomes" id="UP000805418">
    <property type="component" value="Chromosome 14"/>
</dbReference>
<evidence type="ECO:0000256" key="4">
    <source>
        <dbReference type="ARBA" id="ARBA00022475"/>
    </source>
</evidence>
<feature type="compositionally biased region" description="Gly residues" evidence="12">
    <location>
        <begin position="121"/>
        <end position="131"/>
    </location>
</feature>
<gene>
    <name evidence="14" type="primary">GNG11</name>
</gene>
<evidence type="ECO:0000256" key="10">
    <source>
        <dbReference type="RuleBase" id="RU004973"/>
    </source>
</evidence>
<dbReference type="Reactome" id="R-CFA-392451">
    <property type="pathway name" value="G beta:gamma signalling through PI3Kgamma"/>
</dbReference>
<comment type="function">
    <text evidence="10">Guanine nucleotide-binding proteins (G proteins) are involved as a modulator or transducer in various transmembrane signaling systems. The beta and gamma chains are required for the GTPase activity, for replacement of GDP by GTP, and for G protein-effector interaction.</text>
</comment>
<keyword evidence="5" id="KW-0488">Methylation</keyword>
<dbReference type="InterPro" id="IPR001770">
    <property type="entry name" value="G-protein_gamma"/>
</dbReference>
<dbReference type="Reactome" id="R-CFA-428930">
    <property type="pathway name" value="Thromboxane signalling through TP receptor"/>
</dbReference>
<dbReference type="PROSITE" id="PS50058">
    <property type="entry name" value="G_PROTEIN_GAMMA"/>
    <property type="match status" value="1"/>
</dbReference>
<feature type="compositionally biased region" description="Basic residues" evidence="12">
    <location>
        <begin position="78"/>
        <end position="87"/>
    </location>
</feature>
<feature type="region of interest" description="Disordered" evidence="12">
    <location>
        <begin position="34"/>
        <end position="171"/>
    </location>
</feature>
<evidence type="ECO:0000256" key="8">
    <source>
        <dbReference type="ARBA" id="ARBA00023288"/>
    </source>
</evidence>
<keyword evidence="15" id="KW-1185">Reference proteome</keyword>
<dbReference type="OrthoDB" id="9933679at2759"/>
<keyword evidence="7 10" id="KW-0807">Transducer</keyword>
<name>A0A8I3NPA7_CANLF</name>
<reference evidence="14" key="3">
    <citation type="submission" date="2025-09" db="UniProtKB">
        <authorList>
            <consortium name="Ensembl"/>
        </authorList>
    </citation>
    <scope>IDENTIFICATION</scope>
    <source>
        <strain evidence="14">Boxer</strain>
    </source>
</reference>
<dbReference type="Reactome" id="R-CFA-4086398">
    <property type="pathway name" value="Ca2+ pathway"/>
</dbReference>
<evidence type="ECO:0000256" key="9">
    <source>
        <dbReference type="ARBA" id="ARBA00023289"/>
    </source>
</evidence>
<dbReference type="Reactome" id="R-CFA-8964315">
    <property type="pathway name" value="G beta:gamma signalling through BTK"/>
</dbReference>
<dbReference type="InterPro" id="IPR036284">
    <property type="entry name" value="GGL_sf"/>
</dbReference>
<dbReference type="Reactome" id="R-CFA-416482">
    <property type="pathway name" value="G alpha (12/13) signalling events"/>
</dbReference>
<dbReference type="Reactome" id="R-CFA-8964616">
    <property type="pathway name" value="G beta:gamma signalling through CDC42"/>
</dbReference>
<organism evidence="14 15">
    <name type="scientific">Canis lupus familiaris</name>
    <name type="common">Dog</name>
    <name type="synonym">Canis familiaris</name>
    <dbReference type="NCBI Taxonomy" id="9615"/>
    <lineage>
        <taxon>Eukaryota</taxon>
        <taxon>Metazoa</taxon>
        <taxon>Chordata</taxon>
        <taxon>Craniata</taxon>
        <taxon>Vertebrata</taxon>
        <taxon>Euteleostomi</taxon>
        <taxon>Mammalia</taxon>
        <taxon>Eutheria</taxon>
        <taxon>Laurasiatheria</taxon>
        <taxon>Carnivora</taxon>
        <taxon>Caniformia</taxon>
        <taxon>Canidae</taxon>
        <taxon>Canis</taxon>
    </lineage>
</organism>
<dbReference type="Reactome" id="R-CFA-418594">
    <property type="pathway name" value="G alpha (i) signalling events"/>
</dbReference>
<dbReference type="SUPFAM" id="SSF48670">
    <property type="entry name" value="Transducin (heterotrimeric G protein), gamma chain"/>
    <property type="match status" value="1"/>
</dbReference>
<dbReference type="Reactome" id="R-CFA-400042">
    <property type="pathway name" value="Adrenaline,noradrenaline inhibits insulin secretion"/>
</dbReference>
<dbReference type="FunFam" id="4.10.260.10:FF:000001">
    <property type="entry name" value="Guanine nucleotide-binding protein subunit gamma"/>
    <property type="match status" value="1"/>
</dbReference>
<dbReference type="Ensembl" id="ENSCAFT00845029100.1">
    <property type="protein sequence ID" value="ENSCAFP00845022888.1"/>
    <property type="gene ID" value="ENSCAFG00845016402.1"/>
</dbReference>
<evidence type="ECO:0000259" key="13">
    <source>
        <dbReference type="PROSITE" id="PS50058"/>
    </source>
</evidence>
<dbReference type="GeneTree" id="ENSGT01100000263525"/>
<feature type="coiled-coil region" evidence="11">
    <location>
        <begin position="182"/>
        <end position="216"/>
    </location>
</feature>
<evidence type="ECO:0000256" key="3">
    <source>
        <dbReference type="ARBA" id="ARBA00011581"/>
    </source>
</evidence>
<comment type="subcellular location">
    <subcellularLocation>
        <location evidence="1 10">Cell membrane</location>
        <topology evidence="1 10">Lipid-anchor</topology>
        <orientation evidence="1 10">Cytoplasmic side</orientation>
    </subcellularLocation>
</comment>
<keyword evidence="11" id="KW-0175">Coiled coil</keyword>
<dbReference type="CDD" id="cd00068">
    <property type="entry name" value="GGL"/>
    <property type="match status" value="1"/>
</dbReference>
<dbReference type="PANTHER" id="PTHR13809">
    <property type="entry name" value="GUANINE NUCLEOTIDE-BINDING PROTEIN GAMMA SUBUNIT"/>
    <property type="match status" value="1"/>
</dbReference>
<dbReference type="SMART" id="SM01224">
    <property type="entry name" value="G_gamma"/>
    <property type="match status" value="1"/>
</dbReference>
<dbReference type="Reactome" id="R-CFA-420092">
    <property type="pathway name" value="Glucagon-type ligand receptors"/>
</dbReference>
<evidence type="ECO:0000256" key="2">
    <source>
        <dbReference type="ARBA" id="ARBA00007431"/>
    </source>
</evidence>
<dbReference type="Reactome" id="R-CFA-432040">
    <property type="pathway name" value="Vasopressin regulates renal water homeostasis via Aquaporins"/>
</dbReference>
<dbReference type="Reactome" id="R-CFA-997272">
    <property type="pathway name" value="Inhibition of voltage gated Ca2+ channels via Gbeta/gamma subunits"/>
</dbReference>
<comment type="subunit">
    <text evidence="10">G proteins are composed of 3 units; alpha, beta and gamma.</text>
</comment>
<dbReference type="Reactome" id="R-CFA-381676">
    <property type="pathway name" value="Glucagon-like Peptide-1 (GLP1) regulates insulin secretion"/>
</dbReference>
<dbReference type="Reactome" id="R-CFA-6814122">
    <property type="pathway name" value="Cooperation of PDCL (PhLP1) and TRiC/CCT in G-protein beta folding"/>
</dbReference>
<keyword evidence="8 10" id="KW-0449">Lipoprotein</keyword>
<dbReference type="Reactome" id="R-CFA-1296041">
    <property type="pathway name" value="Activation of G protein gated Potassium channels"/>
</dbReference>
<reference evidence="14" key="2">
    <citation type="submission" date="2025-08" db="UniProtKB">
        <authorList>
            <consortium name="Ensembl"/>
        </authorList>
    </citation>
    <scope>IDENTIFICATION</scope>
    <source>
        <strain evidence="14">Boxer</strain>
    </source>
</reference>
<dbReference type="GO" id="GO:0007186">
    <property type="term" value="P:G protein-coupled receptor signaling pathway"/>
    <property type="evidence" value="ECO:0000318"/>
    <property type="project" value="GO_Central"/>
</dbReference>
<evidence type="ECO:0000256" key="11">
    <source>
        <dbReference type="SAM" id="Coils"/>
    </source>
</evidence>
<dbReference type="Reactome" id="R-CFA-500657">
    <property type="pathway name" value="Presynaptic function of Kainate receptors"/>
</dbReference>
<dbReference type="PRINTS" id="PR00321">
    <property type="entry name" value="GPROTEING"/>
</dbReference>
<dbReference type="InterPro" id="IPR015898">
    <property type="entry name" value="G-protein_gamma-like_dom"/>
</dbReference>
<keyword evidence="6 10" id="KW-0472">Membrane</keyword>
<dbReference type="Gene3D" id="4.10.260.10">
    <property type="entry name" value="Transducin (heterotrimeric G protein), gamma chain"/>
    <property type="match status" value="1"/>
</dbReference>
<evidence type="ECO:0000256" key="12">
    <source>
        <dbReference type="SAM" id="MobiDB-lite"/>
    </source>
</evidence>
<dbReference type="Pfam" id="PF00631">
    <property type="entry name" value="G-gamma"/>
    <property type="match status" value="1"/>
</dbReference>
<dbReference type="Reactome" id="R-CFA-392851">
    <property type="pathway name" value="Prostacyclin signalling through prostacyclin receptor"/>
</dbReference>
<dbReference type="Reactome" id="R-CFA-9856530">
    <property type="pathway name" value="High laminar flow shear stress activates signaling by PIEZO1 and PECAM1:CDH5:KDR in endothelial cells"/>
</dbReference>
<comment type="similarity">
    <text evidence="2 10">Belongs to the G protein gamma family.</text>
</comment>
<comment type="subunit">
    <text evidence="3">G proteins are composed of 3 units, alpha, beta and gamma.</text>
</comment>
<feature type="domain" description="G protein gamma" evidence="13">
    <location>
        <begin position="175"/>
        <end position="243"/>
    </location>
</feature>
<dbReference type="Reactome" id="R-CFA-9634597">
    <property type="pathway name" value="GPER1 signaling"/>
</dbReference>
<dbReference type="AlphaFoldDB" id="A0A8I3NPA7"/>
<dbReference type="FunCoup" id="A0A8I3NPA7">
    <property type="interactions" value="1"/>
</dbReference>
<dbReference type="Reactome" id="R-CFA-456926">
    <property type="pathway name" value="Thrombin signalling through proteinase activated receptors (PARs)"/>
</dbReference>
<evidence type="ECO:0000256" key="1">
    <source>
        <dbReference type="ARBA" id="ARBA00004342"/>
    </source>
</evidence>